<reference evidence="2" key="1">
    <citation type="journal article" date="2015" name="Nature">
        <title>Complex archaea that bridge the gap between prokaryotes and eukaryotes.</title>
        <authorList>
            <person name="Spang A."/>
            <person name="Saw J.H."/>
            <person name="Jorgensen S.L."/>
            <person name="Zaremba-Niedzwiedzka K."/>
            <person name="Martijn J."/>
            <person name="Lind A.E."/>
            <person name="van Eijk R."/>
            <person name="Schleper C."/>
            <person name="Guy L."/>
            <person name="Ettema T.J."/>
        </authorList>
    </citation>
    <scope>NUCLEOTIDE SEQUENCE</scope>
</reference>
<proteinExistence type="predicted"/>
<keyword evidence="1" id="KW-0812">Transmembrane</keyword>
<organism evidence="2">
    <name type="scientific">marine sediment metagenome</name>
    <dbReference type="NCBI Taxonomy" id="412755"/>
    <lineage>
        <taxon>unclassified sequences</taxon>
        <taxon>metagenomes</taxon>
        <taxon>ecological metagenomes</taxon>
    </lineage>
</organism>
<gene>
    <name evidence="2" type="ORF">LCGC14_2927690</name>
</gene>
<accession>A0A0F8XLW8</accession>
<feature type="transmembrane region" description="Helical" evidence="1">
    <location>
        <begin position="7"/>
        <end position="28"/>
    </location>
</feature>
<keyword evidence="1" id="KW-1133">Transmembrane helix</keyword>
<protein>
    <submittedName>
        <fullName evidence="2">Uncharacterized protein</fullName>
    </submittedName>
</protein>
<keyword evidence="1" id="KW-0472">Membrane</keyword>
<dbReference type="AlphaFoldDB" id="A0A0F8XLW8"/>
<evidence type="ECO:0000313" key="2">
    <source>
        <dbReference type="EMBL" id="KKK70067.1"/>
    </source>
</evidence>
<comment type="caution">
    <text evidence="2">The sequence shown here is derived from an EMBL/GenBank/DDBJ whole genome shotgun (WGS) entry which is preliminary data.</text>
</comment>
<evidence type="ECO:0000256" key="1">
    <source>
        <dbReference type="SAM" id="Phobius"/>
    </source>
</evidence>
<dbReference type="EMBL" id="LAZR01058357">
    <property type="protein sequence ID" value="KKK70067.1"/>
    <property type="molecule type" value="Genomic_DNA"/>
</dbReference>
<sequence>MMSDYTVLDWLAWGIVVVFFGAFVLLIGAIVVAAFGWGVFPVILGITLVSWAIGRVMELV</sequence>
<name>A0A0F8XLW8_9ZZZZ</name>
<feature type="transmembrane region" description="Helical" evidence="1">
    <location>
        <begin position="34"/>
        <end position="54"/>
    </location>
</feature>